<proteinExistence type="predicted"/>
<dbReference type="GO" id="GO:0016757">
    <property type="term" value="F:glycosyltransferase activity"/>
    <property type="evidence" value="ECO:0007669"/>
    <property type="project" value="InterPro"/>
</dbReference>
<organism evidence="2">
    <name type="scientific">viral metagenome</name>
    <dbReference type="NCBI Taxonomy" id="1070528"/>
    <lineage>
        <taxon>unclassified sequences</taxon>
        <taxon>metagenomes</taxon>
        <taxon>organismal metagenomes</taxon>
    </lineage>
</organism>
<dbReference type="InterPro" id="IPR049625">
    <property type="entry name" value="Glyco_transf_61_cat"/>
</dbReference>
<sequence length="387" mass="45005">MGGALDNTYKDRFTLLPIIKEFSNISELNDYINNYDFNNIDEVTCCLTHYWDHNIAHALFDSLYPIYLALLQFYSQETKYNIFIDIIKVIGWVFPGHASREYSIDIFRKFSKGDIIIKKKNVNYKFSILIGGSEKAGISGVNVNGIMPGKEISALDKMRDRMFEVYNILQKKENKINFTIIKSSRYIKSEMKSINRLNNYINCFSDRSCKIISWYDVKTFKEQLEIMSSTDIHISGAGSSMLNFPFLREGKTHINLGVNEINPLHRFGKDACIMPGLLEVNICLLPNTIFVDFYNIYKHGSIKYDQMTEIVEKNIKILNTEKHTIVPRYVIAWKKLCIDEPTKMKNLIERMTYPKSNYPDLINIRFMDVVVAEFPPYGNNNSFKHLL</sequence>
<protein>
    <recommendedName>
        <fullName evidence="1">Glycosyltransferase 61 catalytic domain-containing protein</fullName>
    </recommendedName>
</protein>
<dbReference type="AlphaFoldDB" id="A0A6C0J4U9"/>
<accession>A0A6C0J4U9</accession>
<name>A0A6C0J4U9_9ZZZZ</name>
<dbReference type="Pfam" id="PF04577">
    <property type="entry name" value="Glyco_transf_61"/>
    <property type="match status" value="1"/>
</dbReference>
<dbReference type="EMBL" id="MN740328">
    <property type="protein sequence ID" value="QHU00662.1"/>
    <property type="molecule type" value="Genomic_DNA"/>
</dbReference>
<feature type="domain" description="Glycosyltransferase 61 catalytic" evidence="1">
    <location>
        <begin position="154"/>
        <end position="252"/>
    </location>
</feature>
<evidence type="ECO:0000259" key="1">
    <source>
        <dbReference type="Pfam" id="PF04577"/>
    </source>
</evidence>
<reference evidence="2" key="1">
    <citation type="journal article" date="2020" name="Nature">
        <title>Giant virus diversity and host interactions through global metagenomics.</title>
        <authorList>
            <person name="Schulz F."/>
            <person name="Roux S."/>
            <person name="Paez-Espino D."/>
            <person name="Jungbluth S."/>
            <person name="Walsh D.A."/>
            <person name="Denef V.J."/>
            <person name="McMahon K.D."/>
            <person name="Konstantinidis K.T."/>
            <person name="Eloe-Fadrosh E.A."/>
            <person name="Kyrpides N.C."/>
            <person name="Woyke T."/>
        </authorList>
    </citation>
    <scope>NUCLEOTIDE SEQUENCE</scope>
    <source>
        <strain evidence="2">GVMAG-M-3300025860-20</strain>
    </source>
</reference>
<evidence type="ECO:0000313" key="2">
    <source>
        <dbReference type="EMBL" id="QHU00662.1"/>
    </source>
</evidence>